<organism evidence="1 2">
    <name type="scientific">Colletotrichum plurivorum</name>
    <dbReference type="NCBI Taxonomy" id="2175906"/>
    <lineage>
        <taxon>Eukaryota</taxon>
        <taxon>Fungi</taxon>
        <taxon>Dikarya</taxon>
        <taxon>Ascomycota</taxon>
        <taxon>Pezizomycotina</taxon>
        <taxon>Sordariomycetes</taxon>
        <taxon>Hypocreomycetidae</taxon>
        <taxon>Glomerellales</taxon>
        <taxon>Glomerellaceae</taxon>
        <taxon>Colletotrichum</taxon>
        <taxon>Colletotrichum orchidearum species complex</taxon>
    </lineage>
</organism>
<protein>
    <submittedName>
        <fullName evidence="1">Uncharacterized protein</fullName>
    </submittedName>
</protein>
<evidence type="ECO:0000313" key="2">
    <source>
        <dbReference type="Proteomes" id="UP000654918"/>
    </source>
</evidence>
<keyword evidence="2" id="KW-1185">Reference proteome</keyword>
<name>A0A8H6JYQ4_9PEZI</name>
<dbReference type="PANTHER" id="PTHR37535">
    <property type="entry name" value="FLUG DOMAIN PROTEIN"/>
    <property type="match status" value="1"/>
</dbReference>
<dbReference type="Proteomes" id="UP000654918">
    <property type="component" value="Unassembled WGS sequence"/>
</dbReference>
<dbReference type="EMBL" id="WIGO01000263">
    <property type="protein sequence ID" value="KAF6821138.1"/>
    <property type="molecule type" value="Genomic_DNA"/>
</dbReference>
<sequence length="588" mass="66345">MAAVNALAPPARVRPSLPSSLVNQAERARADLAGYGSISLPDRAQVADRTEGQRTNIMVMWKMFAKTDLGIDPDEIWLDLCRGKEGAIPYLQSFLKAYVDCSYEQRVCLGPEEYEYKRTVTTGVSMMEVWKNLWVRSTFTDELQLGRDQTFKKVPATAEDITLYLDTLWRRAEDIPCSPSIRIAFHAVMLLSAVGGFRPGTLMELPYRQIQLVVVRDPLEKTKTRLVANITIFQNKQDGNRLGRKQDHMVSFSITIVPWPLLCIVGLIVTTALREDAFETRCQTLEDILNRPILQDVDCVPLNWKKDIADKPIFGIKYHAFYDLWYKVLLVAGIRDPPRPYSLRVGAGGRLHKCLENHLSNYILSHTTPVFQESYQPVHVAENLPMLAFAGVLQVDAQKRLYSLLANSSLQRDENAPIYPTKEDLDEWERRTDIQGLRFEYRTAKGSFGTDHANAKRIAAQIQAIRDRLSELTVERDRKVYFEAVDKLRAAGSPIPSHLVRNNKVLRALRKQYHETSSEAAAAIGRFLHQENHVLGMSIVSFVEMGTAYLGGLPGLAHKIADSYSNGILEPPPKLETPALIIDDNSVT</sequence>
<proteinExistence type="predicted"/>
<dbReference type="AlphaFoldDB" id="A0A8H6JYQ4"/>
<dbReference type="Pfam" id="PF11917">
    <property type="entry name" value="DUF3435"/>
    <property type="match status" value="1"/>
</dbReference>
<dbReference type="InterPro" id="IPR021842">
    <property type="entry name" value="DUF3435"/>
</dbReference>
<evidence type="ECO:0000313" key="1">
    <source>
        <dbReference type="EMBL" id="KAF6821138.1"/>
    </source>
</evidence>
<accession>A0A8H6JYQ4</accession>
<comment type="caution">
    <text evidence="1">The sequence shown here is derived from an EMBL/GenBank/DDBJ whole genome shotgun (WGS) entry which is preliminary data.</text>
</comment>
<gene>
    <name evidence="1" type="ORF">CPLU01_12565</name>
</gene>
<reference evidence="1" key="1">
    <citation type="journal article" date="2020" name="Phytopathology">
        <title>Genome Sequence Resources of Colletotrichum truncatum, C. plurivorum, C. musicola, and C. sojae: Four Species Pathogenic to Soybean (Glycine max).</title>
        <authorList>
            <person name="Rogerio F."/>
            <person name="Boufleur T.R."/>
            <person name="Ciampi-Guillardi M."/>
            <person name="Sukno S.A."/>
            <person name="Thon M.R."/>
            <person name="Massola Junior N.S."/>
            <person name="Baroncelli R."/>
        </authorList>
    </citation>
    <scope>NUCLEOTIDE SEQUENCE</scope>
    <source>
        <strain evidence="1">LFN00145</strain>
    </source>
</reference>
<dbReference type="PANTHER" id="PTHR37535:SF3">
    <property type="entry name" value="FLUG DOMAIN-CONTAINING PROTEIN"/>
    <property type="match status" value="1"/>
</dbReference>